<dbReference type="Proteomes" id="UP000242972">
    <property type="component" value="Unassembled WGS sequence"/>
</dbReference>
<evidence type="ECO:0000313" key="2">
    <source>
        <dbReference type="Proteomes" id="UP000242972"/>
    </source>
</evidence>
<proteinExistence type="predicted"/>
<sequence>MDSLPRMLTGIIPDRELTIVSIESDKHAVRVRYRVCPPFPEDRGIGNGDLSWRFVHWQIDLADDIDTQYAQAGGAAGLDGGVRSLTPPLPSAASELRLRIRPYRAETPTYIIQVSAGDILQV</sequence>
<gene>
    <name evidence="1" type="ORF">C7B46_17345</name>
</gene>
<reference evidence="1 2" key="1">
    <citation type="journal article" date="2014" name="BMC Genomics">
        <title>Comparison of environmental and isolate Sulfobacillus genomes reveals diverse carbon, sulfur, nitrogen, and hydrogen metabolisms.</title>
        <authorList>
            <person name="Justice N.B."/>
            <person name="Norman A."/>
            <person name="Brown C.T."/>
            <person name="Singh A."/>
            <person name="Thomas B.C."/>
            <person name="Banfield J.F."/>
        </authorList>
    </citation>
    <scope>NUCLEOTIDE SEQUENCE [LARGE SCALE GENOMIC DNA]</scope>
    <source>
        <strain evidence="1">AMDSBA4</strain>
    </source>
</reference>
<evidence type="ECO:0000313" key="1">
    <source>
        <dbReference type="EMBL" id="PSR31057.1"/>
    </source>
</evidence>
<comment type="caution">
    <text evidence="1">The sequence shown here is derived from an EMBL/GenBank/DDBJ whole genome shotgun (WGS) entry which is preliminary data.</text>
</comment>
<protein>
    <submittedName>
        <fullName evidence="1">Uncharacterized protein</fullName>
    </submittedName>
</protein>
<accession>A0A2T2X9C9</accession>
<name>A0A2T2X9C9_9FIRM</name>
<dbReference type="AlphaFoldDB" id="A0A2T2X9C9"/>
<dbReference type="EMBL" id="PXYW01000070">
    <property type="protein sequence ID" value="PSR31057.1"/>
    <property type="molecule type" value="Genomic_DNA"/>
</dbReference>
<organism evidence="1 2">
    <name type="scientific">Sulfobacillus benefaciens</name>
    <dbReference type="NCBI Taxonomy" id="453960"/>
    <lineage>
        <taxon>Bacteria</taxon>
        <taxon>Bacillati</taxon>
        <taxon>Bacillota</taxon>
        <taxon>Clostridia</taxon>
        <taxon>Eubacteriales</taxon>
        <taxon>Clostridiales Family XVII. Incertae Sedis</taxon>
        <taxon>Sulfobacillus</taxon>
    </lineage>
</organism>